<dbReference type="Proteomes" id="UP000656804">
    <property type="component" value="Unassembled WGS sequence"/>
</dbReference>
<dbReference type="InterPro" id="IPR029058">
    <property type="entry name" value="AB_hydrolase_fold"/>
</dbReference>
<dbReference type="Gene3D" id="3.40.50.1820">
    <property type="entry name" value="alpha/beta hydrolase"/>
    <property type="match status" value="1"/>
</dbReference>
<name>A0A930V3S1_9ACTN</name>
<dbReference type="RefSeq" id="WP_194504734.1">
    <property type="nucleotide sequence ID" value="NZ_JADIVZ010000012.1"/>
</dbReference>
<dbReference type="AlphaFoldDB" id="A0A930V3S1"/>
<evidence type="ECO:0000313" key="3">
    <source>
        <dbReference type="EMBL" id="MBF4163469.1"/>
    </source>
</evidence>
<dbReference type="GO" id="GO:0016787">
    <property type="term" value="F:hydrolase activity"/>
    <property type="evidence" value="ECO:0007669"/>
    <property type="project" value="UniProtKB-KW"/>
</dbReference>
<dbReference type="InterPro" id="IPR050300">
    <property type="entry name" value="GDXG_lipolytic_enzyme"/>
</dbReference>
<keyword evidence="1 3" id="KW-0378">Hydrolase</keyword>
<evidence type="ECO:0000313" key="4">
    <source>
        <dbReference type="Proteomes" id="UP000656804"/>
    </source>
</evidence>
<dbReference type="PANTHER" id="PTHR48081">
    <property type="entry name" value="AB HYDROLASE SUPERFAMILY PROTEIN C4A8.06C"/>
    <property type="match status" value="1"/>
</dbReference>
<dbReference type="InterPro" id="IPR013094">
    <property type="entry name" value="AB_hydrolase_3"/>
</dbReference>
<gene>
    <name evidence="3" type="ORF">ISG29_17410</name>
</gene>
<accession>A0A930V3S1</accession>
<organism evidence="3 4">
    <name type="scientific">Nocardioides acrostichi</name>
    <dbReference type="NCBI Taxonomy" id="2784339"/>
    <lineage>
        <taxon>Bacteria</taxon>
        <taxon>Bacillati</taxon>
        <taxon>Actinomycetota</taxon>
        <taxon>Actinomycetes</taxon>
        <taxon>Propionibacteriales</taxon>
        <taxon>Nocardioidaceae</taxon>
        <taxon>Nocardioides</taxon>
    </lineage>
</organism>
<dbReference type="SUPFAM" id="SSF53474">
    <property type="entry name" value="alpha/beta-Hydrolases"/>
    <property type="match status" value="1"/>
</dbReference>
<feature type="domain" description="Alpha/beta hydrolase fold-3" evidence="2">
    <location>
        <begin position="94"/>
        <end position="310"/>
    </location>
</feature>
<dbReference type="PANTHER" id="PTHR48081:SF8">
    <property type="entry name" value="ALPHA_BETA HYDROLASE FOLD-3 DOMAIN-CONTAINING PROTEIN-RELATED"/>
    <property type="match status" value="1"/>
</dbReference>
<reference evidence="3" key="1">
    <citation type="submission" date="2020-11" db="EMBL/GenBank/DDBJ databases">
        <title>Nocardioides sp. CBS4Y-1, whole genome shotgun sequence.</title>
        <authorList>
            <person name="Tuo L."/>
        </authorList>
    </citation>
    <scope>NUCLEOTIDE SEQUENCE</scope>
    <source>
        <strain evidence="3">CBS4Y-1</strain>
    </source>
</reference>
<protein>
    <submittedName>
        <fullName evidence="3">Alpha/beta hydrolase</fullName>
    </submittedName>
</protein>
<dbReference type="EMBL" id="JADIVZ010000012">
    <property type="protein sequence ID" value="MBF4163469.1"/>
    <property type="molecule type" value="Genomic_DNA"/>
</dbReference>
<proteinExistence type="predicted"/>
<comment type="caution">
    <text evidence="3">The sequence shown here is derived from an EMBL/GenBank/DDBJ whole genome shotgun (WGS) entry which is preliminary data.</text>
</comment>
<dbReference type="Pfam" id="PF07859">
    <property type="entry name" value="Abhydrolase_3"/>
    <property type="match status" value="1"/>
</dbReference>
<sequence>MTEQTGPHSGPPYDPDLAELAEGIPHRALTEMAPEHIEEVRAQAASAPLPEGLAGRRVAADELIVPAPADHEIALTRLRPLGAGEGSAEPAPALLWFHGGGMVMGNRHLGADQVADWVAAHGLTAFSVEYRLAPEHPFPAAHDDGWTVLGWVLEHAEDLGVDPDQVVLAGTSAGGCLAAGLALRARDEGGAHGWPALAGLLLASPMLDDRQRTPSAAQFHERGPWDGRDSTYAWTALLGDAAGGPDVSAYAAPARALDTDPGLRGLPLTYVDVGSAELFRDEAVAFAAGLWEADGDAELHVWAGGFHGFTLAAGSSSLADDCLRAQDRWLARTLGRPSGAPS</sequence>
<evidence type="ECO:0000256" key="1">
    <source>
        <dbReference type="ARBA" id="ARBA00022801"/>
    </source>
</evidence>
<evidence type="ECO:0000259" key="2">
    <source>
        <dbReference type="Pfam" id="PF07859"/>
    </source>
</evidence>
<keyword evidence="4" id="KW-1185">Reference proteome</keyword>